<dbReference type="PANTHER" id="PTHR13394">
    <property type="entry name" value="ORIGIN RECOGNITION COMPLEX SUBUNIT 6"/>
    <property type="match status" value="1"/>
</dbReference>
<evidence type="ECO:0008006" key="11">
    <source>
        <dbReference type="Google" id="ProtNLM"/>
    </source>
</evidence>
<dbReference type="InterPro" id="IPR008721">
    <property type="entry name" value="ORC6_cyclin_first"/>
</dbReference>
<evidence type="ECO:0000256" key="4">
    <source>
        <dbReference type="ARBA" id="ARBA00023125"/>
    </source>
</evidence>
<dbReference type="Gene3D" id="1.10.472.10">
    <property type="entry name" value="Cyclin-like"/>
    <property type="match status" value="1"/>
</dbReference>
<evidence type="ECO:0000256" key="2">
    <source>
        <dbReference type="ARBA" id="ARBA00010840"/>
    </source>
</evidence>
<evidence type="ECO:0000256" key="3">
    <source>
        <dbReference type="ARBA" id="ARBA00022705"/>
    </source>
</evidence>
<evidence type="ECO:0000256" key="1">
    <source>
        <dbReference type="ARBA" id="ARBA00004123"/>
    </source>
</evidence>
<dbReference type="OMA" id="CEIACET"/>
<evidence type="ECO:0000259" key="7">
    <source>
        <dbReference type="Pfam" id="PF05460"/>
    </source>
</evidence>
<keyword evidence="3" id="KW-0235">DNA replication</keyword>
<proteinExistence type="inferred from homology"/>
<dbReference type="GeneID" id="27688241"/>
<gene>
    <name evidence="9" type="ORF">SPPG_04811</name>
</gene>
<comment type="similarity">
    <text evidence="2">Belongs to the ORC6 family.</text>
</comment>
<dbReference type="GO" id="GO:0006270">
    <property type="term" value="P:DNA replication initiation"/>
    <property type="evidence" value="ECO:0007669"/>
    <property type="project" value="TreeGrafter"/>
</dbReference>
<name>A0A0L0HG71_SPIPD</name>
<evidence type="ECO:0000259" key="8">
    <source>
        <dbReference type="Pfam" id="PF21913"/>
    </source>
</evidence>
<dbReference type="AlphaFoldDB" id="A0A0L0HG71"/>
<dbReference type="STRING" id="645134.A0A0L0HG71"/>
<comment type="subcellular location">
    <subcellularLocation>
        <location evidence="1">Nucleus</location>
    </subcellularLocation>
</comment>
<dbReference type="PANTHER" id="PTHR13394:SF0">
    <property type="entry name" value="ORIGIN RECOGNITION COMPLEX SUBUNIT 6"/>
    <property type="match status" value="1"/>
</dbReference>
<feature type="compositionally biased region" description="Polar residues" evidence="6">
    <location>
        <begin position="234"/>
        <end position="245"/>
    </location>
</feature>
<dbReference type="GO" id="GO:0005664">
    <property type="term" value="C:nuclear origin of replication recognition complex"/>
    <property type="evidence" value="ECO:0007669"/>
    <property type="project" value="InterPro"/>
</dbReference>
<dbReference type="GO" id="GO:0003677">
    <property type="term" value="F:DNA binding"/>
    <property type="evidence" value="ECO:0007669"/>
    <property type="project" value="UniProtKB-KW"/>
</dbReference>
<dbReference type="InterPro" id="IPR054113">
    <property type="entry name" value="ORC6_cyclin-like_2nd"/>
</dbReference>
<reference evidence="9 10" key="1">
    <citation type="submission" date="2009-08" db="EMBL/GenBank/DDBJ databases">
        <title>The Genome Sequence of Spizellomyces punctatus strain DAOM BR117.</title>
        <authorList>
            <consortium name="The Broad Institute Genome Sequencing Platform"/>
            <person name="Russ C."/>
            <person name="Cuomo C."/>
            <person name="Shea T."/>
            <person name="Young S.K."/>
            <person name="Zeng Q."/>
            <person name="Koehrsen M."/>
            <person name="Haas B."/>
            <person name="Borodovsky M."/>
            <person name="Guigo R."/>
            <person name="Alvarado L."/>
            <person name="Berlin A."/>
            <person name="Bochicchio J."/>
            <person name="Borenstein D."/>
            <person name="Chapman S."/>
            <person name="Chen Z."/>
            <person name="Engels R."/>
            <person name="Freedman E."/>
            <person name="Gellesch M."/>
            <person name="Goldberg J."/>
            <person name="Griggs A."/>
            <person name="Gujja S."/>
            <person name="Heiman D."/>
            <person name="Hepburn T."/>
            <person name="Howarth C."/>
            <person name="Jen D."/>
            <person name="Larson L."/>
            <person name="Lewis B."/>
            <person name="Mehta T."/>
            <person name="Park D."/>
            <person name="Pearson M."/>
            <person name="Roberts A."/>
            <person name="Saif S."/>
            <person name="Shenoy N."/>
            <person name="Sisk P."/>
            <person name="Stolte C."/>
            <person name="Sykes S."/>
            <person name="Thomson T."/>
            <person name="Walk T."/>
            <person name="White J."/>
            <person name="Yandava C."/>
            <person name="Burger G."/>
            <person name="Gray M.W."/>
            <person name="Holland P.W.H."/>
            <person name="King N."/>
            <person name="Lang F.B.F."/>
            <person name="Roger A.J."/>
            <person name="Ruiz-Trillo I."/>
            <person name="Lander E."/>
            <person name="Nusbaum C."/>
        </authorList>
    </citation>
    <scope>NUCLEOTIDE SEQUENCE [LARGE SCALE GENOMIC DNA]</scope>
    <source>
        <strain evidence="9 10">DAOM BR117</strain>
    </source>
</reference>
<dbReference type="InterPro" id="IPR020529">
    <property type="entry name" value="ORC6_met/pln"/>
</dbReference>
<sequence>MSEIEDAAEKLGLNLNKRLLGKCSELFRVAHSRNAAACLGKYLSCLPFVCIHLACELEHEMFPYQRVISQLKVPASQYSSALSKVRSILEIASPPTTFHSLGVRIGATQMIPAADLLLEAFKANYGATLSAVQRRRIDWDGPDIIVAIFFVCCKTVMKLGKREASALASNPTQFSNFVQLIEEHCKEEIKELKSDKEKYEASPKTPRKTPTKGRGRRATVHVSGETEDLDESSAETTVETPSGFRTPSKRMKDGDVGIATPTPRKRARMGSSAAAVPLTRTPGRTEQGDVEEAVSGINPMIVHTDIRQTKRYKDFLVWKEQMLVKLPSESVEQAMADIDGLPY</sequence>
<protein>
    <recommendedName>
        <fullName evidence="11">Origin recognition complex subunit 6</fullName>
    </recommendedName>
</protein>
<dbReference type="OrthoDB" id="5552484at2759"/>
<feature type="domain" description="ORC6 first cyclin-like" evidence="7">
    <location>
        <begin position="5"/>
        <end position="91"/>
    </location>
</feature>
<evidence type="ECO:0000256" key="5">
    <source>
        <dbReference type="ARBA" id="ARBA00023242"/>
    </source>
</evidence>
<accession>A0A0L0HG71</accession>
<keyword evidence="4" id="KW-0238">DNA-binding</keyword>
<feature type="compositionally biased region" description="Basic residues" evidence="6">
    <location>
        <begin position="205"/>
        <end position="219"/>
    </location>
</feature>
<dbReference type="VEuPathDB" id="FungiDB:SPPG_04811"/>
<dbReference type="RefSeq" id="XP_016608535.1">
    <property type="nucleotide sequence ID" value="XM_016753046.1"/>
</dbReference>
<dbReference type="InParanoid" id="A0A0L0HG71"/>
<dbReference type="Proteomes" id="UP000053201">
    <property type="component" value="Unassembled WGS sequence"/>
</dbReference>
<dbReference type="Pfam" id="PF05460">
    <property type="entry name" value="ORC6"/>
    <property type="match status" value="1"/>
</dbReference>
<feature type="compositionally biased region" description="Basic and acidic residues" evidence="6">
    <location>
        <begin position="192"/>
        <end position="201"/>
    </location>
</feature>
<keyword evidence="10" id="KW-1185">Reference proteome</keyword>
<organism evidence="9 10">
    <name type="scientific">Spizellomyces punctatus (strain DAOM BR117)</name>
    <dbReference type="NCBI Taxonomy" id="645134"/>
    <lineage>
        <taxon>Eukaryota</taxon>
        <taxon>Fungi</taxon>
        <taxon>Fungi incertae sedis</taxon>
        <taxon>Chytridiomycota</taxon>
        <taxon>Chytridiomycota incertae sedis</taxon>
        <taxon>Chytridiomycetes</taxon>
        <taxon>Spizellomycetales</taxon>
        <taxon>Spizellomycetaceae</taxon>
        <taxon>Spizellomyces</taxon>
    </lineage>
</organism>
<dbReference type="eggNOG" id="ENOG502R35Y">
    <property type="taxonomic scope" value="Eukaryota"/>
</dbReference>
<keyword evidence="5" id="KW-0539">Nucleus</keyword>
<feature type="region of interest" description="Disordered" evidence="6">
    <location>
        <begin position="192"/>
        <end position="287"/>
    </location>
</feature>
<feature type="domain" description="ORC6 second cyclin-like" evidence="8">
    <location>
        <begin position="97"/>
        <end position="183"/>
    </location>
</feature>
<evidence type="ECO:0000313" key="9">
    <source>
        <dbReference type="EMBL" id="KND00496.1"/>
    </source>
</evidence>
<dbReference type="EMBL" id="KQ257456">
    <property type="protein sequence ID" value="KND00496.1"/>
    <property type="molecule type" value="Genomic_DNA"/>
</dbReference>
<evidence type="ECO:0000256" key="6">
    <source>
        <dbReference type="SAM" id="MobiDB-lite"/>
    </source>
</evidence>
<evidence type="ECO:0000313" key="10">
    <source>
        <dbReference type="Proteomes" id="UP000053201"/>
    </source>
</evidence>
<dbReference type="Pfam" id="PF21913">
    <property type="entry name" value="ORC6_2nd"/>
    <property type="match status" value="1"/>
</dbReference>